<evidence type="ECO:0000256" key="2">
    <source>
        <dbReference type="SAM" id="Phobius"/>
    </source>
</evidence>
<dbReference type="EMBL" id="BAAAZN010000010">
    <property type="protein sequence ID" value="GAA3559199.1"/>
    <property type="molecule type" value="Genomic_DNA"/>
</dbReference>
<keyword evidence="2" id="KW-0812">Transmembrane</keyword>
<organism evidence="3 4">
    <name type="scientific">Amycolatopsis ultiminotia</name>
    <dbReference type="NCBI Taxonomy" id="543629"/>
    <lineage>
        <taxon>Bacteria</taxon>
        <taxon>Bacillati</taxon>
        <taxon>Actinomycetota</taxon>
        <taxon>Actinomycetes</taxon>
        <taxon>Pseudonocardiales</taxon>
        <taxon>Pseudonocardiaceae</taxon>
        <taxon>Amycolatopsis</taxon>
    </lineage>
</organism>
<gene>
    <name evidence="3" type="ORF">GCM10022222_48590</name>
</gene>
<feature type="transmembrane region" description="Helical" evidence="2">
    <location>
        <begin position="118"/>
        <end position="139"/>
    </location>
</feature>
<evidence type="ECO:0008006" key="5">
    <source>
        <dbReference type="Google" id="ProtNLM"/>
    </source>
</evidence>
<keyword evidence="2" id="KW-1133">Transmembrane helix</keyword>
<comment type="caution">
    <text evidence="3">The sequence shown here is derived from an EMBL/GenBank/DDBJ whole genome shotgun (WGS) entry which is preliminary data.</text>
</comment>
<evidence type="ECO:0000313" key="4">
    <source>
        <dbReference type="Proteomes" id="UP001500689"/>
    </source>
</evidence>
<dbReference type="Proteomes" id="UP001500689">
    <property type="component" value="Unassembled WGS sequence"/>
</dbReference>
<feature type="region of interest" description="Disordered" evidence="1">
    <location>
        <begin position="1"/>
        <end position="43"/>
    </location>
</feature>
<protein>
    <recommendedName>
        <fullName evidence="5">YggT family protein</fullName>
    </recommendedName>
</protein>
<proteinExistence type="predicted"/>
<name>A0ABP6WZM3_9PSEU</name>
<feature type="transmembrane region" description="Helical" evidence="2">
    <location>
        <begin position="56"/>
        <end position="80"/>
    </location>
</feature>
<evidence type="ECO:0000313" key="3">
    <source>
        <dbReference type="EMBL" id="GAA3559199.1"/>
    </source>
</evidence>
<keyword evidence="2" id="KW-0472">Membrane</keyword>
<sequence>MGEHAEPAQDADPESPRADPGQAPADRGPARSAAVPSRAKRAPVDWRRTREQAFSFVASLVRWIGLIFAAILVLHVIFVIGSANPANGIVSFVHSWADGLSLGFRDLFTPDDEKLRVLVNYGIAAIFWLIVSAILARILRRIGGAIS</sequence>
<dbReference type="RefSeq" id="WP_344863553.1">
    <property type="nucleotide sequence ID" value="NZ_BAAAZN010000010.1"/>
</dbReference>
<accession>A0ABP6WZM3</accession>
<reference evidence="4" key="1">
    <citation type="journal article" date="2019" name="Int. J. Syst. Evol. Microbiol.">
        <title>The Global Catalogue of Microorganisms (GCM) 10K type strain sequencing project: providing services to taxonomists for standard genome sequencing and annotation.</title>
        <authorList>
            <consortium name="The Broad Institute Genomics Platform"/>
            <consortium name="The Broad Institute Genome Sequencing Center for Infectious Disease"/>
            <person name="Wu L."/>
            <person name="Ma J."/>
        </authorList>
    </citation>
    <scope>NUCLEOTIDE SEQUENCE [LARGE SCALE GENOMIC DNA]</scope>
    <source>
        <strain evidence="4">JCM 16898</strain>
    </source>
</reference>
<keyword evidence="4" id="KW-1185">Reference proteome</keyword>
<evidence type="ECO:0000256" key="1">
    <source>
        <dbReference type="SAM" id="MobiDB-lite"/>
    </source>
</evidence>